<dbReference type="EMBL" id="HG529604">
    <property type="protein sequence ID" value="CDI54162.1"/>
    <property type="molecule type" value="Genomic_DNA"/>
</dbReference>
<evidence type="ECO:0000256" key="1">
    <source>
        <dbReference type="SAM" id="MobiDB-lite"/>
    </source>
</evidence>
<evidence type="ECO:0000313" key="2">
    <source>
        <dbReference type="EMBL" id="CDI54162.1"/>
    </source>
</evidence>
<feature type="region of interest" description="Disordered" evidence="1">
    <location>
        <begin position="39"/>
        <end position="101"/>
    </location>
</feature>
<reference evidence="2" key="1">
    <citation type="journal article" date="2014" name="Genome Biol. Evol.">
        <title>Gene Loss Rather Than Gene Gain Is Associated with a Host Jump from Monocots to Dicots in the Smut Fungus Melanopsichium pennsylvanicum.</title>
        <authorList>
            <person name="Sharma R."/>
            <person name="Mishra B."/>
            <person name="Runge F."/>
            <person name="Thines M."/>
        </authorList>
    </citation>
    <scope>NUCLEOTIDE SEQUENCE</scope>
    <source>
        <strain evidence="2">4</strain>
    </source>
</reference>
<dbReference type="AlphaFoldDB" id="A0A077R5J5"/>
<accession>A0A077R5J5</accession>
<organism evidence="2">
    <name type="scientific">Melanopsichium pennsylvanicum 4</name>
    <dbReference type="NCBI Taxonomy" id="1398559"/>
    <lineage>
        <taxon>Eukaryota</taxon>
        <taxon>Fungi</taxon>
        <taxon>Dikarya</taxon>
        <taxon>Basidiomycota</taxon>
        <taxon>Ustilaginomycotina</taxon>
        <taxon>Ustilaginomycetes</taxon>
        <taxon>Ustilaginales</taxon>
        <taxon>Ustilaginaceae</taxon>
        <taxon>Melanopsichium</taxon>
    </lineage>
</organism>
<sequence length="101" mass="11131">MLGVKSNALMIIPSAWAYSNHMLKLVDQMGIALRSVSAAANKSRSGIGIADPSSRRSALRQRNDPNGSGLNRSSSRSFGKRGKDDMQSNPKVYIQPQRRWE</sequence>
<protein>
    <submittedName>
        <fullName evidence="2">Uncharacterized protein</fullName>
    </submittedName>
</protein>
<feature type="compositionally biased region" description="Low complexity" evidence="1">
    <location>
        <begin position="66"/>
        <end position="77"/>
    </location>
</feature>
<name>A0A077R5J5_9BASI</name>
<proteinExistence type="predicted"/>